<evidence type="ECO:0000256" key="7">
    <source>
        <dbReference type="SAM" id="Phobius"/>
    </source>
</evidence>
<feature type="transmembrane region" description="Helical" evidence="7">
    <location>
        <begin position="218"/>
        <end position="235"/>
    </location>
</feature>
<accession>A0A5C4RXD5</accession>
<reference evidence="8 9" key="1">
    <citation type="submission" date="2019-03" db="EMBL/GenBank/DDBJ databases">
        <title>Arenimonas daejeonensis sp. nov., isolated from compost.</title>
        <authorList>
            <person name="Jeon C.O."/>
        </authorList>
    </citation>
    <scope>NUCLEOTIDE SEQUENCE [LARGE SCALE GENOMIC DNA]</scope>
    <source>
        <strain evidence="8 9">R29</strain>
    </source>
</reference>
<dbReference type="Pfam" id="PF01594">
    <property type="entry name" value="AI-2E_transport"/>
    <property type="match status" value="1"/>
</dbReference>
<dbReference type="RefSeq" id="WP_139446789.1">
    <property type="nucleotide sequence ID" value="NZ_SMDR01000001.1"/>
</dbReference>
<evidence type="ECO:0000313" key="9">
    <source>
        <dbReference type="Proteomes" id="UP000305760"/>
    </source>
</evidence>
<evidence type="ECO:0000256" key="1">
    <source>
        <dbReference type="ARBA" id="ARBA00004141"/>
    </source>
</evidence>
<name>A0A5C4RXD5_9GAMM</name>
<evidence type="ECO:0000256" key="3">
    <source>
        <dbReference type="ARBA" id="ARBA00022692"/>
    </source>
</evidence>
<evidence type="ECO:0000256" key="6">
    <source>
        <dbReference type="SAM" id="MobiDB-lite"/>
    </source>
</evidence>
<gene>
    <name evidence="8" type="ORF">E1B00_06445</name>
</gene>
<dbReference type="GO" id="GO:0055085">
    <property type="term" value="P:transmembrane transport"/>
    <property type="evidence" value="ECO:0007669"/>
    <property type="project" value="TreeGrafter"/>
</dbReference>
<dbReference type="PANTHER" id="PTHR21716:SF64">
    <property type="entry name" value="AI-2 TRANSPORT PROTEIN TQSA"/>
    <property type="match status" value="1"/>
</dbReference>
<keyword evidence="5 7" id="KW-0472">Membrane</keyword>
<evidence type="ECO:0000256" key="2">
    <source>
        <dbReference type="ARBA" id="ARBA00009773"/>
    </source>
</evidence>
<dbReference type="EMBL" id="SMDR01000001">
    <property type="protein sequence ID" value="TNJ35391.1"/>
    <property type="molecule type" value="Genomic_DNA"/>
</dbReference>
<feature type="transmembrane region" description="Helical" evidence="7">
    <location>
        <begin position="157"/>
        <end position="177"/>
    </location>
</feature>
<sequence>MSAIPDPFSDRRRWQWLALAAAFGVLVWLLAPILTPFVLSALLAWLGDPLVRRIQNSGRSRTTGVLLVFTLMTSVIVLAVLLLIPLIENQIGKLIDWLPRFGAWLTGTAVPWAEQRFNLELAGYVDPSQLIELLKKHWQEAGGIAANIFGGVSKSGLAILGWIANLALIPVVTFYFLRDWPVMMARIRELLPRPVEPLVLKLAGESDQVLGGFLRGQISVMIALGVIYGTGLWLVGLDLGILIGLVAGLVSFVPYLGAAVGIGAAVIASLVQHGDWMHLLLVVAVFGVGQTLESFVLTPWLVGDRIGLHPVAVIFAIMAGGQLFGFLGVLLALPVAAVVMVVLRYAHARYTHSKLYGADDAVPATVAAAAAAVPVGAEPEDFPVVDDDLPPTDPMPPHP</sequence>
<dbReference type="PANTHER" id="PTHR21716">
    <property type="entry name" value="TRANSMEMBRANE PROTEIN"/>
    <property type="match status" value="1"/>
</dbReference>
<comment type="similarity">
    <text evidence="2">Belongs to the autoinducer-2 exporter (AI-2E) (TC 2.A.86) family.</text>
</comment>
<dbReference type="OrthoDB" id="5792512at2"/>
<dbReference type="GO" id="GO:0016020">
    <property type="term" value="C:membrane"/>
    <property type="evidence" value="ECO:0007669"/>
    <property type="project" value="UniProtKB-SubCell"/>
</dbReference>
<keyword evidence="3 7" id="KW-0812">Transmembrane</keyword>
<evidence type="ECO:0000313" key="8">
    <source>
        <dbReference type="EMBL" id="TNJ35391.1"/>
    </source>
</evidence>
<dbReference type="Proteomes" id="UP000305760">
    <property type="component" value="Unassembled WGS sequence"/>
</dbReference>
<dbReference type="InterPro" id="IPR002549">
    <property type="entry name" value="AI-2E-like"/>
</dbReference>
<feature type="transmembrane region" description="Helical" evidence="7">
    <location>
        <begin position="16"/>
        <end position="45"/>
    </location>
</feature>
<organism evidence="8 9">
    <name type="scientific">Arenimonas terrae</name>
    <dbReference type="NCBI Taxonomy" id="2546226"/>
    <lineage>
        <taxon>Bacteria</taxon>
        <taxon>Pseudomonadati</taxon>
        <taxon>Pseudomonadota</taxon>
        <taxon>Gammaproteobacteria</taxon>
        <taxon>Lysobacterales</taxon>
        <taxon>Lysobacteraceae</taxon>
        <taxon>Arenimonas</taxon>
    </lineage>
</organism>
<evidence type="ECO:0000256" key="4">
    <source>
        <dbReference type="ARBA" id="ARBA00022989"/>
    </source>
</evidence>
<evidence type="ECO:0000256" key="5">
    <source>
        <dbReference type="ARBA" id="ARBA00023136"/>
    </source>
</evidence>
<proteinExistence type="inferred from homology"/>
<feature type="region of interest" description="Disordered" evidence="6">
    <location>
        <begin position="379"/>
        <end position="399"/>
    </location>
</feature>
<keyword evidence="4 7" id="KW-1133">Transmembrane helix</keyword>
<protein>
    <submittedName>
        <fullName evidence="8">AI-2E family transporter</fullName>
    </submittedName>
</protein>
<feature type="compositionally biased region" description="Acidic residues" evidence="6">
    <location>
        <begin position="379"/>
        <end position="390"/>
    </location>
</feature>
<feature type="transmembrane region" description="Helical" evidence="7">
    <location>
        <begin position="279"/>
        <end position="302"/>
    </location>
</feature>
<feature type="transmembrane region" description="Helical" evidence="7">
    <location>
        <begin position="241"/>
        <end position="267"/>
    </location>
</feature>
<comment type="caution">
    <text evidence="8">The sequence shown here is derived from an EMBL/GenBank/DDBJ whole genome shotgun (WGS) entry which is preliminary data.</text>
</comment>
<comment type="subcellular location">
    <subcellularLocation>
        <location evidence="1">Membrane</location>
        <topology evidence="1">Multi-pass membrane protein</topology>
    </subcellularLocation>
</comment>
<dbReference type="AlphaFoldDB" id="A0A5C4RXD5"/>
<feature type="transmembrane region" description="Helical" evidence="7">
    <location>
        <begin position="65"/>
        <end position="87"/>
    </location>
</feature>
<feature type="transmembrane region" description="Helical" evidence="7">
    <location>
        <begin position="314"/>
        <end position="343"/>
    </location>
</feature>
<keyword evidence="9" id="KW-1185">Reference proteome</keyword>